<evidence type="ECO:0000256" key="2">
    <source>
        <dbReference type="ARBA" id="ARBA00022771"/>
    </source>
</evidence>
<dbReference type="AlphaFoldDB" id="A0A078B3Q1"/>
<dbReference type="InterPro" id="IPR049899">
    <property type="entry name" value="Znf_C2HC_C3H"/>
</dbReference>
<feature type="compositionally biased region" description="Polar residues" evidence="5">
    <location>
        <begin position="880"/>
        <end position="901"/>
    </location>
</feature>
<feature type="compositionally biased region" description="Low complexity" evidence="5">
    <location>
        <begin position="859"/>
        <end position="874"/>
    </location>
</feature>
<keyword evidence="8" id="KW-1185">Reference proteome</keyword>
<dbReference type="PROSITE" id="PS52027">
    <property type="entry name" value="ZF_C2HC_C3H"/>
    <property type="match status" value="1"/>
</dbReference>
<dbReference type="Pfam" id="PF13913">
    <property type="entry name" value="zf-C2HC_2"/>
    <property type="match status" value="2"/>
</dbReference>
<feature type="compositionally biased region" description="Basic and acidic residues" evidence="5">
    <location>
        <begin position="206"/>
        <end position="218"/>
    </location>
</feature>
<feature type="region of interest" description="Disordered" evidence="5">
    <location>
        <begin position="857"/>
        <end position="916"/>
    </location>
</feature>
<dbReference type="Gene3D" id="3.30.160.60">
    <property type="entry name" value="Classic Zinc Finger"/>
    <property type="match status" value="1"/>
</dbReference>
<evidence type="ECO:0000256" key="5">
    <source>
        <dbReference type="SAM" id="MobiDB-lite"/>
    </source>
</evidence>
<gene>
    <name evidence="7" type="primary">Contig19232.g20391</name>
    <name evidence="7" type="ORF">STYLEM_18296</name>
</gene>
<evidence type="ECO:0000313" key="8">
    <source>
        <dbReference type="Proteomes" id="UP000039865"/>
    </source>
</evidence>
<feature type="region of interest" description="Disordered" evidence="5">
    <location>
        <begin position="514"/>
        <end position="534"/>
    </location>
</feature>
<feature type="domain" description="C2HC/C3H-type" evidence="6">
    <location>
        <begin position="236"/>
        <end position="265"/>
    </location>
</feature>
<evidence type="ECO:0000256" key="4">
    <source>
        <dbReference type="PROSITE-ProRule" id="PRU01371"/>
    </source>
</evidence>
<dbReference type="Proteomes" id="UP000039865">
    <property type="component" value="Unassembled WGS sequence"/>
</dbReference>
<evidence type="ECO:0000259" key="6">
    <source>
        <dbReference type="PROSITE" id="PS52027"/>
    </source>
</evidence>
<feature type="region of interest" description="Disordered" evidence="5">
    <location>
        <begin position="676"/>
        <end position="697"/>
    </location>
</feature>
<accession>A0A078B3Q1</accession>
<proteinExistence type="predicted"/>
<dbReference type="OrthoDB" id="10255185at2759"/>
<feature type="compositionally biased region" description="Polar residues" evidence="5">
    <location>
        <begin position="818"/>
        <end position="835"/>
    </location>
</feature>
<evidence type="ECO:0000256" key="1">
    <source>
        <dbReference type="ARBA" id="ARBA00022723"/>
    </source>
</evidence>
<dbReference type="InParanoid" id="A0A078B3Q1"/>
<sequence>MDQRILQDTQQIAQMTHEDVEIYNNLAMQSLKHHQLEKCEFCNRQFLEEKFKSHKDICQDICAWTCLINRMEPNEQSLQYVEAFGSFEIEDLMVQDMNMNQQKTHLQLQSQKNIPFNQRNSQLDQRSSLRKHWEVQQTNQGDVDYKLIETNSTEKLQKNFSEIKKQNKESFNEFKQQIRGVQPQQVTQVSDRSPTQPNQRHKQKLKAIENKKHVSRDTYEDDTSPQTNEDYHQFEDRLECEYCQRKFIQDRIVKHQEICKRINSKKDSLAHEYKTITPLKLLPKPFSNQNSANKPSRINQIKDKYYKQPGTTSESNDDKTHTFRRIDLIQCESNEQNINNINNTLSPFKRTKRDLSHYEQGIEEINKAINSARFTIDSLTSKVIRIRETSVRKLSVTDGDQSEQIKSRNSFVIGQDKQQTTTNQKGNNLLLGASGNLIIKQGIISNEKDEETQNKLQELQKKSIHKKSMKFNQTISDKIGIIQCDLADIEQPACEFKFEEQKSSKHQRILSLISQNDHSQNQRSQNPSKERLGQSQNQLIKISHNFQPKVSPNPTPQPDQKSIQIIQNEIDLSAYSNNNINSNSVPMSQQYNPSLMQNPKSKQGKNSIKQKTITLFLNNQNLQFQQSQSSYISMNTSLSTPKNSALRLSSSNFPITQNLNDGSQSVRSSKNNITTFNEQGNSIKSGSNKSQPKKNSQNFQSLIPRIIPVIKEEDQQIQFNIQKIQSVQKESRQAIKGQKTNESQIDPKKSGEFGIKAKIIQHSIQSLINVNQMPKLRSSSSQSKNIGLMQKTNSAKQLKETIQSKVNQDNSIKSQIANHSNQQKLPSNYKPSTDYQPYLDHSQANFGAKTTITINNGFNQTSGTTQSTQQQNNNAKKSVDTSSTQQKPQAQVLQSQTANPTKKQKQEIKPPSNTHKQTLKLNTTVTSNNKATQQAQMTSSQQKDEANVSLKFCTSCGWKYREADKFCGSCGFKRL</sequence>
<dbReference type="GO" id="GO:0008270">
    <property type="term" value="F:zinc ion binding"/>
    <property type="evidence" value="ECO:0007669"/>
    <property type="project" value="UniProtKB-KW"/>
</dbReference>
<name>A0A078B3Q1_STYLE</name>
<protein>
    <recommendedName>
        <fullName evidence="6">C2HC/C3H-type domain-containing protein</fullName>
    </recommendedName>
</protein>
<feature type="region of interest" description="Disordered" evidence="5">
    <location>
        <begin position="178"/>
        <end position="229"/>
    </location>
</feature>
<dbReference type="EMBL" id="CCKQ01017300">
    <property type="protein sequence ID" value="CDW89165.1"/>
    <property type="molecule type" value="Genomic_DNA"/>
</dbReference>
<keyword evidence="1" id="KW-0479">Metal-binding</keyword>
<feature type="compositionally biased region" description="Polar residues" evidence="5">
    <location>
        <begin position="182"/>
        <end position="198"/>
    </location>
</feature>
<evidence type="ECO:0000256" key="3">
    <source>
        <dbReference type="ARBA" id="ARBA00022833"/>
    </source>
</evidence>
<keyword evidence="2 4" id="KW-0863">Zinc-finger</keyword>
<keyword evidence="3" id="KW-0862">Zinc</keyword>
<organism evidence="7 8">
    <name type="scientific">Stylonychia lemnae</name>
    <name type="common">Ciliate</name>
    <dbReference type="NCBI Taxonomy" id="5949"/>
    <lineage>
        <taxon>Eukaryota</taxon>
        <taxon>Sar</taxon>
        <taxon>Alveolata</taxon>
        <taxon>Ciliophora</taxon>
        <taxon>Intramacronucleata</taxon>
        <taxon>Spirotrichea</taxon>
        <taxon>Stichotrichia</taxon>
        <taxon>Sporadotrichida</taxon>
        <taxon>Oxytrichidae</taxon>
        <taxon>Stylonychinae</taxon>
        <taxon>Stylonychia</taxon>
    </lineage>
</organism>
<evidence type="ECO:0000313" key="7">
    <source>
        <dbReference type="EMBL" id="CDW89165.1"/>
    </source>
</evidence>
<feature type="region of interest" description="Disordered" evidence="5">
    <location>
        <begin position="818"/>
        <end position="840"/>
    </location>
</feature>
<reference evidence="7 8" key="1">
    <citation type="submission" date="2014-06" db="EMBL/GenBank/DDBJ databases">
        <authorList>
            <person name="Swart Estienne"/>
        </authorList>
    </citation>
    <scope>NUCLEOTIDE SEQUENCE [LARGE SCALE GENOMIC DNA]</scope>
    <source>
        <strain evidence="7 8">130c</strain>
    </source>
</reference>